<dbReference type="AlphaFoldDB" id="A0A843X006"/>
<protein>
    <submittedName>
        <fullName evidence="2">Uncharacterized protein</fullName>
    </submittedName>
</protein>
<name>A0A843X006_COLES</name>
<dbReference type="Proteomes" id="UP000652761">
    <property type="component" value="Unassembled WGS sequence"/>
</dbReference>
<feature type="compositionally biased region" description="Basic and acidic residues" evidence="1">
    <location>
        <begin position="65"/>
        <end position="76"/>
    </location>
</feature>
<comment type="caution">
    <text evidence="2">The sequence shown here is derived from an EMBL/GenBank/DDBJ whole genome shotgun (WGS) entry which is preliminary data.</text>
</comment>
<reference evidence="2" key="1">
    <citation type="submission" date="2017-07" db="EMBL/GenBank/DDBJ databases">
        <title>Taro Niue Genome Assembly and Annotation.</title>
        <authorList>
            <person name="Atibalentja N."/>
            <person name="Keating K."/>
            <person name="Fields C.J."/>
        </authorList>
    </citation>
    <scope>NUCLEOTIDE SEQUENCE</scope>
    <source>
        <strain evidence="2">Niue_2</strain>
        <tissue evidence="2">Leaf</tissue>
    </source>
</reference>
<evidence type="ECO:0000256" key="1">
    <source>
        <dbReference type="SAM" id="MobiDB-lite"/>
    </source>
</evidence>
<evidence type="ECO:0000313" key="2">
    <source>
        <dbReference type="EMBL" id="MQM11131.1"/>
    </source>
</evidence>
<evidence type="ECO:0000313" key="3">
    <source>
        <dbReference type="Proteomes" id="UP000652761"/>
    </source>
</evidence>
<accession>A0A843X006</accession>
<sequence>MTWKRRRLLHNCDAMDAHKAKAAEMDGCFSLRPVRNGSNGPTLGSPSLGISTGTSSVLDQRLRPQPDAAEGHHGRSSEPPATSADLSLVPYGAPDGYCAASDSADCPELWRMPSSCNVVAAMRTPPRRFRRCWTTSAVAISGPHLLHLLPPNPPRLTAGEGLYLIIPYRI</sequence>
<proteinExistence type="predicted"/>
<gene>
    <name evidence="2" type="ORF">Taro_044034</name>
</gene>
<feature type="region of interest" description="Disordered" evidence="1">
    <location>
        <begin position="65"/>
        <end position="84"/>
    </location>
</feature>
<keyword evidence="3" id="KW-1185">Reference proteome</keyword>
<dbReference type="EMBL" id="NMUH01004875">
    <property type="protein sequence ID" value="MQM11131.1"/>
    <property type="molecule type" value="Genomic_DNA"/>
</dbReference>
<organism evidence="2 3">
    <name type="scientific">Colocasia esculenta</name>
    <name type="common">Wild taro</name>
    <name type="synonym">Arum esculentum</name>
    <dbReference type="NCBI Taxonomy" id="4460"/>
    <lineage>
        <taxon>Eukaryota</taxon>
        <taxon>Viridiplantae</taxon>
        <taxon>Streptophyta</taxon>
        <taxon>Embryophyta</taxon>
        <taxon>Tracheophyta</taxon>
        <taxon>Spermatophyta</taxon>
        <taxon>Magnoliopsida</taxon>
        <taxon>Liliopsida</taxon>
        <taxon>Araceae</taxon>
        <taxon>Aroideae</taxon>
        <taxon>Colocasieae</taxon>
        <taxon>Colocasia</taxon>
    </lineage>
</organism>